<feature type="domain" description="4Fe-4S ferredoxin-type" evidence="8">
    <location>
        <begin position="2"/>
        <end position="31"/>
    </location>
</feature>
<evidence type="ECO:0000256" key="5">
    <source>
        <dbReference type="ARBA" id="ARBA00022982"/>
    </source>
</evidence>
<keyword evidence="2" id="KW-0004">4Fe-4S</keyword>
<sequence>MYLVSVDTNKCTGCGECTEACPANILEVTDGTAEVVGEDCLGCESCVAVCPAEAVSVQEL</sequence>
<feature type="domain" description="4Fe-4S ferredoxin-type" evidence="8">
    <location>
        <begin position="32"/>
        <end position="60"/>
    </location>
</feature>
<dbReference type="PROSITE" id="PS51379">
    <property type="entry name" value="4FE4S_FER_2"/>
    <property type="match status" value="2"/>
</dbReference>
<organism evidence="9 10">
    <name type="scientific">Calderihabitans maritimus</name>
    <dbReference type="NCBI Taxonomy" id="1246530"/>
    <lineage>
        <taxon>Bacteria</taxon>
        <taxon>Bacillati</taxon>
        <taxon>Bacillota</taxon>
        <taxon>Clostridia</taxon>
        <taxon>Neomoorellales</taxon>
        <taxon>Calderihabitantaceae</taxon>
        <taxon>Calderihabitans</taxon>
    </lineage>
</organism>
<dbReference type="GO" id="GO:0046872">
    <property type="term" value="F:metal ion binding"/>
    <property type="evidence" value="ECO:0007669"/>
    <property type="project" value="UniProtKB-KW"/>
</dbReference>
<evidence type="ECO:0000313" key="9">
    <source>
        <dbReference type="EMBL" id="GAW91765.1"/>
    </source>
</evidence>
<dbReference type="AlphaFoldDB" id="A0A1Z5HR24"/>
<protein>
    <submittedName>
        <fullName evidence="9">Ferredoxin</fullName>
    </submittedName>
</protein>
<accession>A0A1Z5HR24</accession>
<keyword evidence="1" id="KW-0813">Transport</keyword>
<dbReference type="OrthoDB" id="9804603at2"/>
<evidence type="ECO:0000256" key="4">
    <source>
        <dbReference type="ARBA" id="ARBA00022737"/>
    </source>
</evidence>
<evidence type="ECO:0000259" key="8">
    <source>
        <dbReference type="PROSITE" id="PS51379"/>
    </source>
</evidence>
<dbReference type="PROSITE" id="PS00198">
    <property type="entry name" value="4FE4S_FER_1"/>
    <property type="match status" value="2"/>
</dbReference>
<dbReference type="InterPro" id="IPR017896">
    <property type="entry name" value="4Fe4S_Fe-S-bd"/>
</dbReference>
<dbReference type="Proteomes" id="UP000197032">
    <property type="component" value="Unassembled WGS sequence"/>
</dbReference>
<keyword evidence="4" id="KW-0677">Repeat</keyword>
<dbReference type="InterPro" id="IPR050572">
    <property type="entry name" value="Fe-S_Ferredoxin"/>
</dbReference>
<dbReference type="Pfam" id="PF13237">
    <property type="entry name" value="Fer4_10"/>
    <property type="match status" value="1"/>
</dbReference>
<evidence type="ECO:0000256" key="6">
    <source>
        <dbReference type="ARBA" id="ARBA00023004"/>
    </source>
</evidence>
<keyword evidence="7" id="KW-0411">Iron-sulfur</keyword>
<keyword evidence="5" id="KW-0249">Electron transport</keyword>
<evidence type="ECO:0000256" key="3">
    <source>
        <dbReference type="ARBA" id="ARBA00022723"/>
    </source>
</evidence>
<dbReference type="RefSeq" id="WP_088553264.1">
    <property type="nucleotide sequence ID" value="NZ_BDGJ01000032.1"/>
</dbReference>
<name>A0A1Z5HR24_9FIRM</name>
<dbReference type="GO" id="GO:0051539">
    <property type="term" value="F:4 iron, 4 sulfur cluster binding"/>
    <property type="evidence" value="ECO:0007669"/>
    <property type="project" value="UniProtKB-KW"/>
</dbReference>
<proteinExistence type="predicted"/>
<dbReference type="Gene3D" id="3.30.70.20">
    <property type="match status" value="1"/>
</dbReference>
<dbReference type="SUPFAM" id="SSF54862">
    <property type="entry name" value="4Fe-4S ferredoxins"/>
    <property type="match status" value="1"/>
</dbReference>
<evidence type="ECO:0000256" key="2">
    <source>
        <dbReference type="ARBA" id="ARBA00022485"/>
    </source>
</evidence>
<dbReference type="EMBL" id="BDGJ01000032">
    <property type="protein sequence ID" value="GAW91765.1"/>
    <property type="molecule type" value="Genomic_DNA"/>
</dbReference>
<evidence type="ECO:0000256" key="7">
    <source>
        <dbReference type="ARBA" id="ARBA00023014"/>
    </source>
</evidence>
<dbReference type="PANTHER" id="PTHR43687:SF6">
    <property type="entry name" value="L-ASPARTATE SEMIALDEHYDE SULFURTRANSFERASE IRON-SULFUR SUBUNIT"/>
    <property type="match status" value="1"/>
</dbReference>
<keyword evidence="6" id="KW-0408">Iron</keyword>
<evidence type="ECO:0000313" key="10">
    <source>
        <dbReference type="Proteomes" id="UP000197032"/>
    </source>
</evidence>
<reference evidence="10" key="1">
    <citation type="journal article" date="2017" name="Appl. Environ. Microbiol.">
        <title>Genomic Analysis of Calderihabitans maritimus KKC1, a Thermophilic, Hydrogenogenic, Carboxydotrophic Bacterium Isolated from Marine Sediment.</title>
        <authorList>
            <person name="Omae K."/>
            <person name="Yoneda Y."/>
            <person name="Fukuyama Y."/>
            <person name="Yoshida T."/>
            <person name="Sako Y."/>
        </authorList>
    </citation>
    <scope>NUCLEOTIDE SEQUENCE [LARGE SCALE GENOMIC DNA]</scope>
    <source>
        <strain evidence="10">KKC1</strain>
    </source>
</reference>
<evidence type="ECO:0000256" key="1">
    <source>
        <dbReference type="ARBA" id="ARBA00022448"/>
    </source>
</evidence>
<gene>
    <name evidence="9" type="ORF">KKC1_09250</name>
</gene>
<comment type="caution">
    <text evidence="9">The sequence shown here is derived from an EMBL/GenBank/DDBJ whole genome shotgun (WGS) entry which is preliminary data.</text>
</comment>
<keyword evidence="10" id="KW-1185">Reference proteome</keyword>
<dbReference type="InterPro" id="IPR017900">
    <property type="entry name" value="4Fe4S_Fe_S_CS"/>
</dbReference>
<dbReference type="PANTHER" id="PTHR43687">
    <property type="entry name" value="ADENYLYLSULFATE REDUCTASE, BETA SUBUNIT"/>
    <property type="match status" value="1"/>
</dbReference>
<keyword evidence="3" id="KW-0479">Metal-binding</keyword>